<evidence type="ECO:0000256" key="1">
    <source>
        <dbReference type="SAM" id="MobiDB-lite"/>
    </source>
</evidence>
<protein>
    <submittedName>
        <fullName evidence="2">Uncharacterized protein</fullName>
    </submittedName>
</protein>
<gene>
    <name evidence="2" type="ORF">E2C01_011647</name>
</gene>
<organism evidence="2 3">
    <name type="scientific">Portunus trituberculatus</name>
    <name type="common">Swimming crab</name>
    <name type="synonym">Neptunus trituberculatus</name>
    <dbReference type="NCBI Taxonomy" id="210409"/>
    <lineage>
        <taxon>Eukaryota</taxon>
        <taxon>Metazoa</taxon>
        <taxon>Ecdysozoa</taxon>
        <taxon>Arthropoda</taxon>
        <taxon>Crustacea</taxon>
        <taxon>Multicrustacea</taxon>
        <taxon>Malacostraca</taxon>
        <taxon>Eumalacostraca</taxon>
        <taxon>Eucarida</taxon>
        <taxon>Decapoda</taxon>
        <taxon>Pleocyemata</taxon>
        <taxon>Brachyura</taxon>
        <taxon>Eubrachyura</taxon>
        <taxon>Portunoidea</taxon>
        <taxon>Portunidae</taxon>
        <taxon>Portuninae</taxon>
        <taxon>Portunus</taxon>
    </lineage>
</organism>
<feature type="compositionally biased region" description="Basic and acidic residues" evidence="1">
    <location>
        <begin position="1"/>
        <end position="10"/>
    </location>
</feature>
<proteinExistence type="predicted"/>
<comment type="caution">
    <text evidence="2">The sequence shown here is derived from an EMBL/GenBank/DDBJ whole genome shotgun (WGS) entry which is preliminary data.</text>
</comment>
<dbReference type="AlphaFoldDB" id="A0A5B7DCI3"/>
<dbReference type="EMBL" id="VSRR010000708">
    <property type="protein sequence ID" value="MPC18755.1"/>
    <property type="molecule type" value="Genomic_DNA"/>
</dbReference>
<evidence type="ECO:0000313" key="2">
    <source>
        <dbReference type="EMBL" id="MPC18755.1"/>
    </source>
</evidence>
<accession>A0A5B7DCI3</accession>
<evidence type="ECO:0000313" key="3">
    <source>
        <dbReference type="Proteomes" id="UP000324222"/>
    </source>
</evidence>
<name>A0A5B7DCI3_PORTR</name>
<reference evidence="2 3" key="1">
    <citation type="submission" date="2019-05" db="EMBL/GenBank/DDBJ databases">
        <title>Another draft genome of Portunus trituberculatus and its Hox gene families provides insights of decapod evolution.</title>
        <authorList>
            <person name="Jeong J.-H."/>
            <person name="Song I."/>
            <person name="Kim S."/>
            <person name="Choi T."/>
            <person name="Kim D."/>
            <person name="Ryu S."/>
            <person name="Kim W."/>
        </authorList>
    </citation>
    <scope>NUCLEOTIDE SEQUENCE [LARGE SCALE GENOMIC DNA]</scope>
    <source>
        <tissue evidence="2">Muscle</tissue>
    </source>
</reference>
<keyword evidence="3" id="KW-1185">Reference proteome</keyword>
<feature type="region of interest" description="Disordered" evidence="1">
    <location>
        <begin position="1"/>
        <end position="21"/>
    </location>
</feature>
<sequence length="82" mass="8865">MRSATDEGETRGNSAASSSSCDPFSLRITVLMNNKPHLKQPLEGIVLVARVDNMSQPVLATTSSHIKAPPTLTLPIPLFFFL</sequence>
<dbReference type="Proteomes" id="UP000324222">
    <property type="component" value="Unassembled WGS sequence"/>
</dbReference>